<protein>
    <submittedName>
        <fullName evidence="6">IclR family acetate operon transcriptional repressor</fullName>
    </submittedName>
</protein>
<dbReference type="PANTHER" id="PTHR30136">
    <property type="entry name" value="HELIX-TURN-HELIX TRANSCRIPTIONAL REGULATOR, ICLR FAMILY"/>
    <property type="match status" value="1"/>
</dbReference>
<reference evidence="6 7" key="1">
    <citation type="submission" date="2023-07" db="EMBL/GenBank/DDBJ databases">
        <title>Sorghum-associated microbial communities from plants grown in Nebraska, USA.</title>
        <authorList>
            <person name="Schachtman D."/>
        </authorList>
    </citation>
    <scope>NUCLEOTIDE SEQUENCE [LARGE SCALE GENOMIC DNA]</scope>
    <source>
        <strain evidence="6 7">BE167</strain>
    </source>
</reference>
<dbReference type="Pfam" id="PF01614">
    <property type="entry name" value="IclR_C"/>
    <property type="match status" value="1"/>
</dbReference>
<evidence type="ECO:0000313" key="7">
    <source>
        <dbReference type="Proteomes" id="UP001252243"/>
    </source>
</evidence>
<comment type="caution">
    <text evidence="6">The sequence shown here is derived from an EMBL/GenBank/DDBJ whole genome shotgun (WGS) entry which is preliminary data.</text>
</comment>
<evidence type="ECO:0000256" key="3">
    <source>
        <dbReference type="ARBA" id="ARBA00023163"/>
    </source>
</evidence>
<dbReference type="Proteomes" id="UP001252243">
    <property type="component" value="Unassembled WGS sequence"/>
</dbReference>
<evidence type="ECO:0000256" key="1">
    <source>
        <dbReference type="ARBA" id="ARBA00023015"/>
    </source>
</evidence>
<name>A0ABU1UDP3_9MICC</name>
<keyword evidence="3" id="KW-0804">Transcription</keyword>
<proteinExistence type="predicted"/>
<accession>A0ABU1UDP3</accession>
<dbReference type="InterPro" id="IPR050707">
    <property type="entry name" value="HTH_MetabolicPath_Reg"/>
</dbReference>
<dbReference type="InterPro" id="IPR014757">
    <property type="entry name" value="Tscrpt_reg_IclR_C"/>
</dbReference>
<keyword evidence="1" id="KW-0805">Transcription regulation</keyword>
<dbReference type="Pfam" id="PF09339">
    <property type="entry name" value="HTH_IclR"/>
    <property type="match status" value="1"/>
</dbReference>
<dbReference type="EMBL" id="JAVDVQ010000010">
    <property type="protein sequence ID" value="MDR7083296.1"/>
    <property type="molecule type" value="Genomic_DNA"/>
</dbReference>
<dbReference type="SUPFAM" id="SSF55781">
    <property type="entry name" value="GAF domain-like"/>
    <property type="match status" value="1"/>
</dbReference>
<evidence type="ECO:0000259" key="4">
    <source>
        <dbReference type="PROSITE" id="PS51077"/>
    </source>
</evidence>
<evidence type="ECO:0000256" key="2">
    <source>
        <dbReference type="ARBA" id="ARBA00023125"/>
    </source>
</evidence>
<sequence length="229" mass="24876">MDVANELGAARSTAHRMVSTLAKAGLLERHATDKSFVAGPALIQLAQVLTNKGDIRVEIEPTLSRLAEQTGETTHYLILQDQQVLFVAGVESQRIIRAVSRVGHRLPAHITSAGKCLLAALAPEKIDQMFPRDGTWDTGTDFAIHDRDHLIAELAQIANRGWALNNEESEPGVIGVSTLVRGQQGNVLGAVTVSGPAERMRPRISEIVATLRAASEDFTMHRGRHDDIE</sequence>
<keyword evidence="7" id="KW-1185">Reference proteome</keyword>
<evidence type="ECO:0000313" key="6">
    <source>
        <dbReference type="EMBL" id="MDR7083296.1"/>
    </source>
</evidence>
<dbReference type="InterPro" id="IPR036388">
    <property type="entry name" value="WH-like_DNA-bd_sf"/>
</dbReference>
<keyword evidence="2" id="KW-0238">DNA-binding</keyword>
<gene>
    <name evidence="6" type="ORF">J2X01_002590</name>
</gene>
<dbReference type="Gene3D" id="1.10.10.10">
    <property type="entry name" value="Winged helix-like DNA-binding domain superfamily/Winged helix DNA-binding domain"/>
    <property type="match status" value="1"/>
</dbReference>
<organism evidence="6 7">
    <name type="scientific">Arthrobacter ginsengisoli</name>
    <dbReference type="NCBI Taxonomy" id="1356565"/>
    <lineage>
        <taxon>Bacteria</taxon>
        <taxon>Bacillati</taxon>
        <taxon>Actinomycetota</taxon>
        <taxon>Actinomycetes</taxon>
        <taxon>Micrococcales</taxon>
        <taxon>Micrococcaceae</taxon>
        <taxon>Arthrobacter</taxon>
    </lineage>
</organism>
<feature type="domain" description="IclR-ED" evidence="5">
    <location>
        <begin position="41"/>
        <end position="224"/>
    </location>
</feature>
<dbReference type="InterPro" id="IPR005471">
    <property type="entry name" value="Tscrpt_reg_IclR_N"/>
</dbReference>
<evidence type="ECO:0000259" key="5">
    <source>
        <dbReference type="PROSITE" id="PS51078"/>
    </source>
</evidence>
<dbReference type="PROSITE" id="PS51077">
    <property type="entry name" value="HTH_ICLR"/>
    <property type="match status" value="1"/>
</dbReference>
<feature type="domain" description="HTH iclR-type" evidence="4">
    <location>
        <begin position="1"/>
        <end position="40"/>
    </location>
</feature>
<dbReference type="PROSITE" id="PS51078">
    <property type="entry name" value="ICLR_ED"/>
    <property type="match status" value="1"/>
</dbReference>
<dbReference type="InterPro" id="IPR029016">
    <property type="entry name" value="GAF-like_dom_sf"/>
</dbReference>
<dbReference type="SUPFAM" id="SSF46785">
    <property type="entry name" value="Winged helix' DNA-binding domain"/>
    <property type="match status" value="1"/>
</dbReference>
<dbReference type="PANTHER" id="PTHR30136:SF24">
    <property type="entry name" value="HTH-TYPE TRANSCRIPTIONAL REPRESSOR ALLR"/>
    <property type="match status" value="1"/>
</dbReference>
<dbReference type="Gene3D" id="3.30.450.40">
    <property type="match status" value="1"/>
</dbReference>
<dbReference type="InterPro" id="IPR036390">
    <property type="entry name" value="WH_DNA-bd_sf"/>
</dbReference>